<protein>
    <submittedName>
        <fullName evidence="7">Amino acid permease</fullName>
    </submittedName>
</protein>
<evidence type="ECO:0000256" key="4">
    <source>
        <dbReference type="ARBA" id="ARBA00023136"/>
    </source>
</evidence>
<dbReference type="EMBL" id="JBHMCT010000019">
    <property type="protein sequence ID" value="MFB9557883.1"/>
    <property type="molecule type" value="Genomic_DNA"/>
</dbReference>
<dbReference type="Proteomes" id="UP001589716">
    <property type="component" value="Unassembled WGS sequence"/>
</dbReference>
<keyword evidence="2 6" id="KW-0812">Transmembrane</keyword>
<proteinExistence type="predicted"/>
<evidence type="ECO:0000256" key="2">
    <source>
        <dbReference type="ARBA" id="ARBA00022692"/>
    </source>
</evidence>
<dbReference type="Gene3D" id="1.20.1740.10">
    <property type="entry name" value="Amino acid/polyamine transporter I"/>
    <property type="match status" value="1"/>
</dbReference>
<keyword evidence="4 6" id="KW-0472">Membrane</keyword>
<feature type="transmembrane region" description="Helical" evidence="6">
    <location>
        <begin position="33"/>
        <end position="53"/>
    </location>
</feature>
<name>A0ABV5QWI7_9ACTN</name>
<feature type="transmembrane region" description="Helical" evidence="6">
    <location>
        <begin position="65"/>
        <end position="86"/>
    </location>
</feature>
<sequence>MPPSAPRIKSPQRLIAESGADLEGHGLKRTMGLFQLVCFGIGAIVGTGIFVGLSDSVAEAGPAVVVSFVLAAITCVFTAFSFAELGSAIPVSGSSYSFAYASLGERVAFLVGWCLLLEYGVSVSAVAVGWSQYLNELLDSLVGWQLPAALSAGPADGGVVNLPAVVVILLAATLLVRGVRESARATAAMAVLKIAILVIFCAVGFSAFRDGNLSPFAGHGVAGITAGASVAFFSYIGFDAITTAGEEVRNPRRTIPLAILICIGVATLLYGAVALSAIGALGGDAVAGKPAALSLVVDQVTGSAVGGGIIAFGAVVAIASVVLAVMYGQTRILMSMSRDGLVPGVFERVSPKSATPVANTWIVAAVFAVPAAFSSLDAVVGLTTIGTLAIMAVVNIAVMVLRRRDPELPRSFRVPLYPLSPVLGVGFCCYLIWGTGWTTWVQFAVFLAVGALVYALYGRRNSRLGQEEAVGAGSGPAAPPLTRTGDGAAVAARPGG</sequence>
<dbReference type="Pfam" id="PF13520">
    <property type="entry name" value="AA_permease_2"/>
    <property type="match status" value="1"/>
</dbReference>
<feature type="transmembrane region" description="Helical" evidence="6">
    <location>
        <begin position="303"/>
        <end position="328"/>
    </location>
</feature>
<gene>
    <name evidence="7" type="ORF">ACFFTP_27320</name>
</gene>
<feature type="transmembrane region" description="Helical" evidence="6">
    <location>
        <begin position="107"/>
        <end position="130"/>
    </location>
</feature>
<feature type="transmembrane region" description="Helical" evidence="6">
    <location>
        <begin position="258"/>
        <end position="283"/>
    </location>
</feature>
<feature type="transmembrane region" description="Helical" evidence="6">
    <location>
        <begin position="439"/>
        <end position="457"/>
    </location>
</feature>
<feature type="transmembrane region" description="Helical" evidence="6">
    <location>
        <begin position="379"/>
        <end position="402"/>
    </location>
</feature>
<feature type="transmembrane region" description="Helical" evidence="6">
    <location>
        <begin position="356"/>
        <end position="373"/>
    </location>
</feature>
<dbReference type="PANTHER" id="PTHR43243:SF24">
    <property type="entry name" value="CATIONIC AMINO ACID TRANSPORT INTEGRAL MEMBRANE PROTEIN ROCE-RELATED"/>
    <property type="match status" value="1"/>
</dbReference>
<evidence type="ECO:0000313" key="8">
    <source>
        <dbReference type="Proteomes" id="UP001589716"/>
    </source>
</evidence>
<dbReference type="InterPro" id="IPR002293">
    <property type="entry name" value="AA/rel_permease1"/>
</dbReference>
<dbReference type="RefSeq" id="WP_345485029.1">
    <property type="nucleotide sequence ID" value="NZ_BAAAWU010000001.1"/>
</dbReference>
<feature type="transmembrane region" description="Helical" evidence="6">
    <location>
        <begin position="414"/>
        <end position="433"/>
    </location>
</feature>
<dbReference type="PANTHER" id="PTHR43243">
    <property type="entry name" value="INNER MEMBRANE TRANSPORTER YGJI-RELATED"/>
    <property type="match status" value="1"/>
</dbReference>
<comment type="caution">
    <text evidence="7">The sequence shown here is derived from an EMBL/GenBank/DDBJ whole genome shotgun (WGS) entry which is preliminary data.</text>
</comment>
<feature type="transmembrane region" description="Helical" evidence="6">
    <location>
        <begin position="188"/>
        <end position="208"/>
    </location>
</feature>
<evidence type="ECO:0000256" key="6">
    <source>
        <dbReference type="SAM" id="Phobius"/>
    </source>
</evidence>
<evidence type="ECO:0000313" key="7">
    <source>
        <dbReference type="EMBL" id="MFB9557883.1"/>
    </source>
</evidence>
<feature type="region of interest" description="Disordered" evidence="5">
    <location>
        <begin position="469"/>
        <end position="496"/>
    </location>
</feature>
<evidence type="ECO:0000256" key="3">
    <source>
        <dbReference type="ARBA" id="ARBA00022989"/>
    </source>
</evidence>
<feature type="transmembrane region" description="Helical" evidence="6">
    <location>
        <begin position="158"/>
        <end position="176"/>
    </location>
</feature>
<feature type="transmembrane region" description="Helical" evidence="6">
    <location>
        <begin position="220"/>
        <end position="238"/>
    </location>
</feature>
<comment type="subcellular location">
    <subcellularLocation>
        <location evidence="1">Membrane</location>
        <topology evidence="1">Multi-pass membrane protein</topology>
    </subcellularLocation>
</comment>
<accession>A0ABV5QWI7</accession>
<reference evidence="7 8" key="1">
    <citation type="submission" date="2024-09" db="EMBL/GenBank/DDBJ databases">
        <authorList>
            <person name="Sun Q."/>
            <person name="Mori K."/>
        </authorList>
    </citation>
    <scope>NUCLEOTIDE SEQUENCE [LARGE SCALE GENOMIC DNA]</scope>
    <source>
        <strain evidence="7 8">JCM 4414</strain>
    </source>
</reference>
<dbReference type="PIRSF" id="PIRSF006060">
    <property type="entry name" value="AA_transporter"/>
    <property type="match status" value="1"/>
</dbReference>
<evidence type="ECO:0000256" key="1">
    <source>
        <dbReference type="ARBA" id="ARBA00004141"/>
    </source>
</evidence>
<keyword evidence="3 6" id="KW-1133">Transmembrane helix</keyword>
<keyword evidence="8" id="KW-1185">Reference proteome</keyword>
<evidence type="ECO:0000256" key="5">
    <source>
        <dbReference type="SAM" id="MobiDB-lite"/>
    </source>
</evidence>
<organism evidence="7 8">
    <name type="scientific">Streptomyces roseoviridis</name>
    <dbReference type="NCBI Taxonomy" id="67361"/>
    <lineage>
        <taxon>Bacteria</taxon>
        <taxon>Bacillati</taxon>
        <taxon>Actinomycetota</taxon>
        <taxon>Actinomycetes</taxon>
        <taxon>Kitasatosporales</taxon>
        <taxon>Streptomycetaceae</taxon>
        <taxon>Streptomyces</taxon>
    </lineage>
</organism>